<gene>
    <name evidence="7" type="ORF">TM49_02645</name>
</gene>
<dbReference type="RefSeq" id="WP_045679420.1">
    <property type="nucleotide sequence ID" value="NZ_CP010803.1"/>
</dbReference>
<dbReference type="AlphaFoldDB" id="A0A0D5LKU9"/>
<dbReference type="KEGG" id="mey:TM49_02645"/>
<dbReference type="Gene3D" id="3.20.20.300">
    <property type="entry name" value="Glycoside hydrolase, family 3, N-terminal domain"/>
    <property type="match status" value="1"/>
</dbReference>
<evidence type="ECO:0000256" key="4">
    <source>
        <dbReference type="ARBA" id="ARBA00022801"/>
    </source>
</evidence>
<keyword evidence="8" id="KW-1185">Reference proteome</keyword>
<comment type="similarity">
    <text evidence="2">Belongs to the glycosyl hydrolase 3 family.</text>
</comment>
<sequence length="561" mass="61065">MDPLQILREPPFSLDDEAIGWVREKAATFDDDIEGKIAQLFILGLHGPAAPWAEEIARLRPGGVTRFFQNDGAAEIGLLDTLQRQASIPLLVSADLEGSRMSFSFGTQVPNPLALAAADDTALTRDIYALLAGEARAVGTNWSFTPVVDINAAFRSAIVATRGFGADPDLILRHAMVQIEALQDHGIAACLKHWPGEGYDDRDQHLVTTVNPLSLEDWEKTFGRLYRAGIANRVLSVMSAHIALPAFVRAVEPDAGPEELYRPASLSRLLNQKLLRERLGFNGLIVSDASEMAGATSYMAAGPAKVEMLRAGCDMVLFTGDLTGDIAHVRAALADGSLSQARLDEALTRVLGLKAALGLHKATREAEAVSVRLARLAVPEAKAIAADAFARAPTLVKDVPGLFPLSAETHRRVLVISGGIISPIHGAALPLALPEMMRARGFDVTLYRPGDPWQPKEYDLVLYLLAEETLLTRSHIFLDWMRLMGDFRMAMKRPWHEVPTALVSFGYPYYLYDAPRMPSVINAYATSDEMQAAVLDCMTGVKPFVGKSPVDAFCGQEQARF</sequence>
<dbReference type="OrthoDB" id="9781691at2"/>
<dbReference type="EC" id="3.2.1.52" evidence="3"/>
<dbReference type="InterPro" id="IPR001764">
    <property type="entry name" value="Glyco_hydro_3_N"/>
</dbReference>
<dbReference type="PANTHER" id="PTHR30480">
    <property type="entry name" value="BETA-HEXOSAMINIDASE-RELATED"/>
    <property type="match status" value="1"/>
</dbReference>
<dbReference type="STRING" id="1486262.TM49_02645"/>
<dbReference type="InterPro" id="IPR017853">
    <property type="entry name" value="GH"/>
</dbReference>
<dbReference type="Proteomes" id="UP000032611">
    <property type="component" value="Chromosome"/>
</dbReference>
<organism evidence="7 8">
    <name type="scientific">Martelella endophytica</name>
    <dbReference type="NCBI Taxonomy" id="1486262"/>
    <lineage>
        <taxon>Bacteria</taxon>
        <taxon>Pseudomonadati</taxon>
        <taxon>Pseudomonadota</taxon>
        <taxon>Alphaproteobacteria</taxon>
        <taxon>Hyphomicrobiales</taxon>
        <taxon>Aurantimonadaceae</taxon>
        <taxon>Martelella</taxon>
    </lineage>
</organism>
<dbReference type="Pfam" id="PF00933">
    <property type="entry name" value="Glyco_hydro_3"/>
    <property type="match status" value="1"/>
</dbReference>
<proteinExistence type="inferred from homology"/>
<protein>
    <recommendedName>
        <fullName evidence="3">beta-N-acetylhexosaminidase</fullName>
        <ecNumber evidence="3">3.2.1.52</ecNumber>
    </recommendedName>
</protein>
<feature type="domain" description="Glycoside hydrolase family 3 N-terminal" evidence="6">
    <location>
        <begin position="33"/>
        <end position="352"/>
    </location>
</feature>
<evidence type="ECO:0000256" key="5">
    <source>
        <dbReference type="ARBA" id="ARBA00023295"/>
    </source>
</evidence>
<dbReference type="SUPFAM" id="SSF51445">
    <property type="entry name" value="(Trans)glycosidases"/>
    <property type="match status" value="1"/>
</dbReference>
<evidence type="ECO:0000256" key="2">
    <source>
        <dbReference type="ARBA" id="ARBA00005336"/>
    </source>
</evidence>
<dbReference type="GO" id="GO:0005975">
    <property type="term" value="P:carbohydrate metabolic process"/>
    <property type="evidence" value="ECO:0007669"/>
    <property type="project" value="InterPro"/>
</dbReference>
<dbReference type="HOGENOM" id="CLU_008392_5_3_5"/>
<keyword evidence="5" id="KW-0326">Glycosidase</keyword>
<name>A0A0D5LKU9_MAREN</name>
<accession>A0A0D5LKU9</accession>
<dbReference type="GO" id="GO:0004563">
    <property type="term" value="F:beta-N-acetylhexosaminidase activity"/>
    <property type="evidence" value="ECO:0007669"/>
    <property type="project" value="UniProtKB-EC"/>
</dbReference>
<keyword evidence="4 7" id="KW-0378">Hydrolase</keyword>
<evidence type="ECO:0000313" key="7">
    <source>
        <dbReference type="EMBL" id="AJY44834.1"/>
    </source>
</evidence>
<dbReference type="PANTHER" id="PTHR30480:SF13">
    <property type="entry name" value="BETA-HEXOSAMINIDASE"/>
    <property type="match status" value="1"/>
</dbReference>
<evidence type="ECO:0000313" key="8">
    <source>
        <dbReference type="Proteomes" id="UP000032611"/>
    </source>
</evidence>
<dbReference type="InterPro" id="IPR036962">
    <property type="entry name" value="Glyco_hydro_3_N_sf"/>
</dbReference>
<evidence type="ECO:0000256" key="3">
    <source>
        <dbReference type="ARBA" id="ARBA00012663"/>
    </source>
</evidence>
<dbReference type="EMBL" id="CP010803">
    <property type="protein sequence ID" value="AJY44834.1"/>
    <property type="molecule type" value="Genomic_DNA"/>
</dbReference>
<comment type="catalytic activity">
    <reaction evidence="1">
        <text>Hydrolysis of terminal non-reducing N-acetyl-D-hexosamine residues in N-acetyl-beta-D-hexosaminides.</text>
        <dbReference type="EC" id="3.2.1.52"/>
    </reaction>
</comment>
<dbReference type="PATRIC" id="fig|1486262.3.peg.549"/>
<dbReference type="GO" id="GO:0009254">
    <property type="term" value="P:peptidoglycan turnover"/>
    <property type="evidence" value="ECO:0007669"/>
    <property type="project" value="TreeGrafter"/>
</dbReference>
<reference evidence="7 8" key="1">
    <citation type="journal article" date="2015" name="Genome Announc.">
        <title>Complete genome sequence of Martelella endophytica YC6887, which has antifungal activity associated with a halophyte.</title>
        <authorList>
            <person name="Khan A."/>
            <person name="Khan H."/>
            <person name="Chung E.J."/>
            <person name="Hossain M.T."/>
            <person name="Chung Y.R."/>
        </authorList>
    </citation>
    <scope>NUCLEOTIDE SEQUENCE [LARGE SCALE GENOMIC DNA]</scope>
    <source>
        <strain evidence="7">YC6887</strain>
    </source>
</reference>
<dbReference type="InterPro" id="IPR050226">
    <property type="entry name" value="NagZ_Beta-hexosaminidase"/>
</dbReference>
<evidence type="ECO:0000256" key="1">
    <source>
        <dbReference type="ARBA" id="ARBA00001231"/>
    </source>
</evidence>
<evidence type="ECO:0000259" key="6">
    <source>
        <dbReference type="Pfam" id="PF00933"/>
    </source>
</evidence>